<gene>
    <name evidence="3" type="ORF">MCHLO_02218</name>
</gene>
<dbReference type="Pfam" id="PF02138">
    <property type="entry name" value="Beach"/>
    <property type="match status" value="1"/>
</dbReference>
<dbReference type="PROSITE" id="PS50197">
    <property type="entry name" value="BEACH"/>
    <property type="match status" value="1"/>
</dbReference>
<name>A0ABQ0L0B6_MYCCL</name>
<accession>A0ABQ0L0B6</accession>
<dbReference type="InterPro" id="IPR023362">
    <property type="entry name" value="PH-BEACH_dom"/>
</dbReference>
<evidence type="ECO:0000313" key="4">
    <source>
        <dbReference type="Proteomes" id="UP000815677"/>
    </source>
</evidence>
<dbReference type="Proteomes" id="UP000815677">
    <property type="component" value="Unassembled WGS sequence"/>
</dbReference>
<evidence type="ECO:0000259" key="1">
    <source>
        <dbReference type="PROSITE" id="PS50197"/>
    </source>
</evidence>
<evidence type="ECO:0000313" key="3">
    <source>
        <dbReference type="EMBL" id="GAT44603.1"/>
    </source>
</evidence>
<proteinExistence type="predicted"/>
<dbReference type="SUPFAM" id="SSF81837">
    <property type="entry name" value="BEACH domain"/>
    <property type="match status" value="1"/>
</dbReference>
<feature type="non-terminal residue" evidence="3">
    <location>
        <position position="584"/>
    </location>
</feature>
<dbReference type="InterPro" id="IPR000409">
    <property type="entry name" value="BEACH_dom"/>
</dbReference>
<evidence type="ECO:0000259" key="2">
    <source>
        <dbReference type="PROSITE" id="PS51783"/>
    </source>
</evidence>
<protein>
    <submittedName>
        <fullName evidence="3">Uncharacterized protein</fullName>
    </submittedName>
</protein>
<sequence>MGLLCWTFVKLTLPLKILDLQDTESILSPSSEKTKVDPALVSDLRTVRQHIQLERVSIQTSNRTVVNIMTCMNEWWLTIRSSKKKRLRKTILEVRENRRQVSHLTEWSNLLTSERGLWPNPEERMWRLDETKGPHRALSVRPVSWDRKRLEPMNDKSLAIRVDTSDQNIQNVEVPESDSPDRQLAEEIVDDKLHRVRHELEPGDVIEAVTTVAQIASVDSSPDLLILGRTHIYMLDGLVEADDGEIINAHEAPKRLVFIPGSIVELDGPQKAQQWSHDQVAAFSDKTFLFRDVAYISIPVLNHGRPRQQRKDIVSRLKNIIIRYNPSEPAMGGATPSRMWTHRFRVFQRHDELSSAQRRWQARKISNHSQSNIRPVAGGRATLPNTPFSLEFSRLIPPLHSTRPIPTRIESTCHLDHANIRAEHLCSLIKPMGALIETRGEAAEMWYNLESVGEKPFHDGAHFSSSMIVCHFLIRTAPFMNMFKTLQGGDWDLPERLFVDIPRAYESAALDSWRCPRADSILHLSRIPRKLVKSGFSVQQNNGKRIHDLKLPPWAKQDPLLSIVMNRPNTDELERETTVGIIHS</sequence>
<feature type="domain" description="BEACH" evidence="1">
    <location>
        <begin position="345"/>
        <end position="584"/>
    </location>
</feature>
<feature type="domain" description="BEACH-type PH" evidence="2">
    <location>
        <begin position="201"/>
        <end position="326"/>
    </location>
</feature>
<reference evidence="3" key="1">
    <citation type="submission" date="2014-09" db="EMBL/GenBank/DDBJ databases">
        <title>Genome sequence of the luminous mushroom Mycena chlorophos for searching fungal bioluminescence genes.</title>
        <authorList>
            <person name="Tanaka Y."/>
            <person name="Kasuga D."/>
            <person name="Oba Y."/>
            <person name="Hase S."/>
            <person name="Sato K."/>
            <person name="Oba Y."/>
            <person name="Sakakibara Y."/>
        </authorList>
    </citation>
    <scope>NUCLEOTIDE SEQUENCE</scope>
</reference>
<dbReference type="Gene3D" id="1.10.1540.10">
    <property type="entry name" value="BEACH domain"/>
    <property type="match status" value="1"/>
</dbReference>
<dbReference type="PROSITE" id="PS51783">
    <property type="entry name" value="PH_BEACH"/>
    <property type="match status" value="1"/>
</dbReference>
<dbReference type="EMBL" id="DF839899">
    <property type="protein sequence ID" value="GAT44603.1"/>
    <property type="molecule type" value="Genomic_DNA"/>
</dbReference>
<dbReference type="InterPro" id="IPR050865">
    <property type="entry name" value="BEACH_Domain"/>
</dbReference>
<dbReference type="InterPro" id="IPR036372">
    <property type="entry name" value="BEACH_dom_sf"/>
</dbReference>
<dbReference type="PANTHER" id="PTHR13743">
    <property type="entry name" value="BEIGE/BEACH-RELATED"/>
    <property type="match status" value="1"/>
</dbReference>
<dbReference type="SMART" id="SM01026">
    <property type="entry name" value="Beach"/>
    <property type="match status" value="1"/>
</dbReference>
<organism evidence="3 4">
    <name type="scientific">Mycena chlorophos</name>
    <name type="common">Agaric fungus</name>
    <name type="synonym">Agaricus chlorophos</name>
    <dbReference type="NCBI Taxonomy" id="658473"/>
    <lineage>
        <taxon>Eukaryota</taxon>
        <taxon>Fungi</taxon>
        <taxon>Dikarya</taxon>
        <taxon>Basidiomycota</taxon>
        <taxon>Agaricomycotina</taxon>
        <taxon>Agaricomycetes</taxon>
        <taxon>Agaricomycetidae</taxon>
        <taxon>Agaricales</taxon>
        <taxon>Marasmiineae</taxon>
        <taxon>Mycenaceae</taxon>
        <taxon>Mycena</taxon>
    </lineage>
</organism>
<keyword evidence="4" id="KW-1185">Reference proteome</keyword>